<dbReference type="AlphaFoldDB" id="A0A540L6Q5"/>
<comment type="caution">
    <text evidence="1">The sequence shown here is derived from an EMBL/GenBank/DDBJ whole genome shotgun (WGS) entry which is preliminary data.</text>
</comment>
<evidence type="ECO:0000313" key="1">
    <source>
        <dbReference type="EMBL" id="TQD82147.1"/>
    </source>
</evidence>
<name>A0A540L6Q5_MALBA</name>
<organism evidence="1 2">
    <name type="scientific">Malus baccata</name>
    <name type="common">Siberian crab apple</name>
    <name type="synonym">Pyrus baccata</name>
    <dbReference type="NCBI Taxonomy" id="106549"/>
    <lineage>
        <taxon>Eukaryota</taxon>
        <taxon>Viridiplantae</taxon>
        <taxon>Streptophyta</taxon>
        <taxon>Embryophyta</taxon>
        <taxon>Tracheophyta</taxon>
        <taxon>Spermatophyta</taxon>
        <taxon>Magnoliopsida</taxon>
        <taxon>eudicotyledons</taxon>
        <taxon>Gunneridae</taxon>
        <taxon>Pentapetalae</taxon>
        <taxon>rosids</taxon>
        <taxon>fabids</taxon>
        <taxon>Rosales</taxon>
        <taxon>Rosaceae</taxon>
        <taxon>Amygdaloideae</taxon>
        <taxon>Maleae</taxon>
        <taxon>Malus</taxon>
    </lineage>
</organism>
<dbReference type="EMBL" id="VIEB01000734">
    <property type="protein sequence ID" value="TQD82147.1"/>
    <property type="molecule type" value="Genomic_DNA"/>
</dbReference>
<dbReference type="Proteomes" id="UP000315295">
    <property type="component" value="Unassembled WGS sequence"/>
</dbReference>
<proteinExistence type="predicted"/>
<dbReference type="PANTHER" id="PTHR35512:SF1">
    <property type="entry name" value="OS11G0550900 PROTEIN"/>
    <property type="match status" value="1"/>
</dbReference>
<dbReference type="PANTHER" id="PTHR35512">
    <property type="entry name" value="OS11G0550900 PROTEIN"/>
    <property type="match status" value="1"/>
</dbReference>
<keyword evidence="2" id="KW-1185">Reference proteome</keyword>
<gene>
    <name evidence="1" type="ORF">C1H46_032292</name>
</gene>
<reference evidence="1 2" key="1">
    <citation type="journal article" date="2019" name="G3 (Bethesda)">
        <title>Sequencing of a Wild Apple (Malus baccata) Genome Unravels the Differences Between Cultivated and Wild Apple Species Regarding Disease Resistance and Cold Tolerance.</title>
        <authorList>
            <person name="Chen X."/>
        </authorList>
    </citation>
    <scope>NUCLEOTIDE SEQUENCE [LARGE SCALE GENOMIC DNA]</scope>
    <source>
        <strain evidence="2">cv. Shandingzi</strain>
        <tissue evidence="1">Leaves</tissue>
    </source>
</reference>
<evidence type="ECO:0000313" key="2">
    <source>
        <dbReference type="Proteomes" id="UP000315295"/>
    </source>
</evidence>
<accession>A0A540L6Q5</accession>
<sequence>MGPKDLPRIARAAGRLAVGQSGANSSLEKPNEELKSVNTAMTSPNIHSQATAYAKLAESDAVKTGALKSSAEKDNLYDESGLFIVLPISAESTGMLPIRKGFLGQAATESRKYELDAELRTLYPLGGKVL</sequence>
<protein>
    <submittedName>
        <fullName evidence="1">Uncharacterized protein</fullName>
    </submittedName>
</protein>